<evidence type="ECO:0000313" key="7">
    <source>
        <dbReference type="EMBL" id="BCT77840.1"/>
    </source>
</evidence>
<proteinExistence type="predicted"/>
<dbReference type="Pfam" id="PF00440">
    <property type="entry name" value="TetR_N"/>
    <property type="match status" value="1"/>
</dbReference>
<keyword evidence="1" id="KW-0805">Transcription regulation</keyword>
<organism evidence="7 8">
    <name type="scientific">Sinomonas cyclohexanicum</name>
    <name type="common">Corynebacterium cyclohexanicum</name>
    <dbReference type="NCBI Taxonomy" id="322009"/>
    <lineage>
        <taxon>Bacteria</taxon>
        <taxon>Bacillati</taxon>
        <taxon>Actinomycetota</taxon>
        <taxon>Actinomycetes</taxon>
        <taxon>Micrococcales</taxon>
        <taxon>Micrococcaceae</taxon>
        <taxon>Sinomonas</taxon>
    </lineage>
</organism>
<dbReference type="EMBL" id="AP024525">
    <property type="protein sequence ID" value="BCT77840.1"/>
    <property type="molecule type" value="Genomic_DNA"/>
</dbReference>
<dbReference type="SUPFAM" id="SSF46689">
    <property type="entry name" value="Homeodomain-like"/>
    <property type="match status" value="1"/>
</dbReference>
<dbReference type="Gene3D" id="1.10.357.10">
    <property type="entry name" value="Tetracycline Repressor, domain 2"/>
    <property type="match status" value="1"/>
</dbReference>
<protein>
    <recommendedName>
        <fullName evidence="6">HTH tetR-type domain-containing protein</fullName>
    </recommendedName>
</protein>
<dbReference type="Pfam" id="PF17920">
    <property type="entry name" value="TetR_C_16"/>
    <property type="match status" value="1"/>
</dbReference>
<dbReference type="Proteomes" id="UP001319861">
    <property type="component" value="Chromosome"/>
</dbReference>
<reference evidence="7 8" key="1">
    <citation type="journal article" date="2021" name="J. Biosci. Bioeng.">
        <title>Identification and characterization of a chc gene cluster responsible for the aromatization pathway of cyclohexanecarboxylate degradation in Sinomonas cyclohexanicum ATCC 51369.</title>
        <authorList>
            <person name="Yamamoto T."/>
            <person name="Hasegawa Y."/>
            <person name="Lau P.C.K."/>
            <person name="Iwaki H."/>
        </authorList>
    </citation>
    <scope>NUCLEOTIDE SEQUENCE [LARGE SCALE GENOMIC DNA]</scope>
    <source>
        <strain evidence="7 8">ATCC 51369</strain>
    </source>
</reference>
<dbReference type="PROSITE" id="PS50977">
    <property type="entry name" value="HTH_TETR_2"/>
    <property type="match status" value="1"/>
</dbReference>
<gene>
    <name evidence="7" type="ORF">SCMU_36820</name>
</gene>
<evidence type="ECO:0000256" key="5">
    <source>
        <dbReference type="SAM" id="MobiDB-lite"/>
    </source>
</evidence>
<keyword evidence="2 4" id="KW-0238">DNA-binding</keyword>
<feature type="compositionally biased region" description="Basic and acidic residues" evidence="5">
    <location>
        <begin position="7"/>
        <end position="22"/>
    </location>
</feature>
<dbReference type="RefSeq" id="WP_274602892.1">
    <property type="nucleotide sequence ID" value="NZ_AP024525.1"/>
</dbReference>
<dbReference type="InterPro" id="IPR009057">
    <property type="entry name" value="Homeodomain-like_sf"/>
</dbReference>
<evidence type="ECO:0000256" key="4">
    <source>
        <dbReference type="PROSITE-ProRule" id="PRU00335"/>
    </source>
</evidence>
<keyword evidence="8" id="KW-1185">Reference proteome</keyword>
<evidence type="ECO:0000256" key="3">
    <source>
        <dbReference type="ARBA" id="ARBA00023163"/>
    </source>
</evidence>
<sequence>MNAGDPGQHREPSQHREPGQHSARDAILDAARTLFAERGYRAVTVRDIAAAASCSPALVIKHFGSKEGLFAQTKPEDPLTHELRVPRAELGEALVFRVLMRGERGLPEPWLAITRNVREAPDAAAAREEASADVLRWSAELIGDTTPGRRHAAVVCALMFGLAEAVRTMDLLAPRWAFDDVVRHYGRKVQEEIDACG</sequence>
<feature type="domain" description="HTH tetR-type" evidence="6">
    <location>
        <begin position="21"/>
        <end position="81"/>
    </location>
</feature>
<dbReference type="InterPro" id="IPR041678">
    <property type="entry name" value="TetR_C_16"/>
</dbReference>
<dbReference type="PRINTS" id="PR00455">
    <property type="entry name" value="HTHTETR"/>
</dbReference>
<keyword evidence="3" id="KW-0804">Transcription</keyword>
<evidence type="ECO:0000256" key="1">
    <source>
        <dbReference type="ARBA" id="ARBA00023015"/>
    </source>
</evidence>
<evidence type="ECO:0000313" key="8">
    <source>
        <dbReference type="Proteomes" id="UP001319861"/>
    </source>
</evidence>
<dbReference type="PANTHER" id="PTHR30055:SF234">
    <property type="entry name" value="HTH-TYPE TRANSCRIPTIONAL REGULATOR BETI"/>
    <property type="match status" value="1"/>
</dbReference>
<name>A0ABN6FME7_SINCY</name>
<evidence type="ECO:0000256" key="2">
    <source>
        <dbReference type="ARBA" id="ARBA00023125"/>
    </source>
</evidence>
<feature type="DNA-binding region" description="H-T-H motif" evidence="4">
    <location>
        <begin position="44"/>
        <end position="63"/>
    </location>
</feature>
<dbReference type="InterPro" id="IPR001647">
    <property type="entry name" value="HTH_TetR"/>
</dbReference>
<dbReference type="InterPro" id="IPR050109">
    <property type="entry name" value="HTH-type_TetR-like_transc_reg"/>
</dbReference>
<feature type="region of interest" description="Disordered" evidence="5">
    <location>
        <begin position="1"/>
        <end position="22"/>
    </location>
</feature>
<accession>A0ABN6FME7</accession>
<dbReference type="PANTHER" id="PTHR30055">
    <property type="entry name" value="HTH-TYPE TRANSCRIPTIONAL REGULATOR RUTR"/>
    <property type="match status" value="1"/>
</dbReference>
<evidence type="ECO:0000259" key="6">
    <source>
        <dbReference type="PROSITE" id="PS50977"/>
    </source>
</evidence>